<dbReference type="InterPro" id="IPR051448">
    <property type="entry name" value="CdaR-like_regulators"/>
</dbReference>
<dbReference type="PANTHER" id="PTHR33744">
    <property type="entry name" value="CARBOHYDRATE DIACID REGULATOR"/>
    <property type="match status" value="1"/>
</dbReference>
<evidence type="ECO:0000259" key="2">
    <source>
        <dbReference type="Pfam" id="PF14361"/>
    </source>
</evidence>
<dbReference type="Pfam" id="PF13556">
    <property type="entry name" value="HTH_30"/>
    <property type="match status" value="1"/>
</dbReference>
<accession>A0ABT3C9I3</accession>
<evidence type="ECO:0000313" key="4">
    <source>
        <dbReference type="Proteomes" id="UP001526201"/>
    </source>
</evidence>
<dbReference type="EMBL" id="JACKTY010000020">
    <property type="protein sequence ID" value="MCV7226134.1"/>
    <property type="molecule type" value="Genomic_DNA"/>
</dbReference>
<proteinExistence type="predicted"/>
<dbReference type="InterPro" id="IPR042070">
    <property type="entry name" value="PucR_C-HTH_sf"/>
</dbReference>
<dbReference type="Proteomes" id="UP001526201">
    <property type="component" value="Unassembled WGS sequence"/>
</dbReference>
<feature type="domain" description="PucR C-terminal helix-turn-helix" evidence="1">
    <location>
        <begin position="333"/>
        <end position="388"/>
    </location>
</feature>
<name>A0ABT3C9I3_9MYCO</name>
<dbReference type="InterPro" id="IPR025751">
    <property type="entry name" value="RsbRD_N_dom"/>
</dbReference>
<protein>
    <submittedName>
        <fullName evidence="3">Helix-turn-helix domain-containing protein</fullName>
    </submittedName>
</protein>
<gene>
    <name evidence="3" type="ORF">H7J73_08835</name>
</gene>
<organism evidence="3 4">
    <name type="scientific">Mycolicibacterium komossense</name>
    <dbReference type="NCBI Taxonomy" id="1779"/>
    <lineage>
        <taxon>Bacteria</taxon>
        <taxon>Bacillati</taxon>
        <taxon>Actinomycetota</taxon>
        <taxon>Actinomycetes</taxon>
        <taxon>Mycobacteriales</taxon>
        <taxon>Mycobacteriaceae</taxon>
        <taxon>Mycolicibacterium</taxon>
    </lineage>
</organism>
<dbReference type="Pfam" id="PF14361">
    <property type="entry name" value="RsbRD_N"/>
    <property type="match status" value="1"/>
</dbReference>
<keyword evidence="4" id="KW-1185">Reference proteome</keyword>
<dbReference type="PANTHER" id="PTHR33744:SF1">
    <property type="entry name" value="DNA-BINDING TRANSCRIPTIONAL ACTIVATOR ADER"/>
    <property type="match status" value="1"/>
</dbReference>
<dbReference type="RefSeq" id="WP_264066967.1">
    <property type="nucleotide sequence ID" value="NZ_JACKTY010000020.1"/>
</dbReference>
<evidence type="ECO:0000313" key="3">
    <source>
        <dbReference type="EMBL" id="MCV7226134.1"/>
    </source>
</evidence>
<dbReference type="InterPro" id="IPR025736">
    <property type="entry name" value="PucR_C-HTH_dom"/>
</dbReference>
<evidence type="ECO:0000259" key="1">
    <source>
        <dbReference type="Pfam" id="PF13556"/>
    </source>
</evidence>
<reference evidence="3 4" key="1">
    <citation type="journal article" date="2022" name="BMC Genomics">
        <title>Comparative genome analysis of mycobacteria focusing on tRNA and non-coding RNA.</title>
        <authorList>
            <person name="Behra P.R.K."/>
            <person name="Pettersson B.M.F."/>
            <person name="Ramesh M."/>
            <person name="Das S."/>
            <person name="Dasgupta S."/>
            <person name="Kirsebom L.A."/>
        </authorList>
    </citation>
    <scope>NUCLEOTIDE SEQUENCE [LARGE SCALE GENOMIC DNA]</scope>
    <source>
        <strain evidence="3 4">DSM 44078</strain>
    </source>
</reference>
<sequence length="400" mass="43604">MANDPGLASPPFVVWLDEVGVEGFAELADELWSQVPALHSSPPGTREVLRSSVVSHFAVLRASFLGDPHRAVPLPCAAREFVEYMALADASLSGILRSYEVGHASIWRGYTRFLRDSSLPHASRADELEAGSIRMFEYMQAMTSATVAAFNQVRISVTQERDSRRGEIVKGVLAGSVDATNLLDGLGYRADDTHIGYVAWSVSDSGAGEVGEPMRRCIAALARQHLAVPAGVASVHGWFTPISLSAYGRLRDLELPPGVGVAFGAPRTGIEGFRHTHEEALLSARVAPQANKHACFPDVAVEILVSQRGDLARRFVEDRVGPLLQHESRDRMLATLQHFLETSGSPSRCGRRLGLHANTVTQRIRRIEEILGYPIDPEDLSLRVALAVRPALPSEINQER</sequence>
<comment type="caution">
    <text evidence="3">The sequence shown here is derived from an EMBL/GenBank/DDBJ whole genome shotgun (WGS) entry which is preliminary data.</text>
</comment>
<feature type="domain" description="RsbT co-antagonist protein RsbRD N-terminal" evidence="2">
    <location>
        <begin position="25"/>
        <end position="165"/>
    </location>
</feature>
<dbReference type="Gene3D" id="1.10.10.2840">
    <property type="entry name" value="PucR C-terminal helix-turn-helix domain"/>
    <property type="match status" value="1"/>
</dbReference>